<dbReference type="Proteomes" id="UP001430700">
    <property type="component" value="Unassembled WGS sequence"/>
</dbReference>
<dbReference type="RefSeq" id="WP_230001263.1">
    <property type="nucleotide sequence ID" value="NZ_JAJJMN010000002.1"/>
</dbReference>
<keyword evidence="3" id="KW-1185">Reference proteome</keyword>
<dbReference type="InterPro" id="IPR022298">
    <property type="entry name" value="Conjug_transposon_TraN"/>
</dbReference>
<evidence type="ECO:0000313" key="2">
    <source>
        <dbReference type="EMBL" id="MCC9020443.1"/>
    </source>
</evidence>
<evidence type="ECO:0000313" key="3">
    <source>
        <dbReference type="Proteomes" id="UP001430700"/>
    </source>
</evidence>
<accession>A0ABS8M6I8</accession>
<feature type="signal peptide" evidence="1">
    <location>
        <begin position="1"/>
        <end position="21"/>
    </location>
</feature>
<keyword evidence="1" id="KW-0732">Signal</keyword>
<proteinExistence type="predicted"/>
<protein>
    <submittedName>
        <fullName evidence="2">Conjugative transposon protein TraN</fullName>
    </submittedName>
</protein>
<sequence>MKNYNWLVTACMILICLSGYAQIITKDAGYNEDNYKNLQIGYSKTTSIVFPYAVKSADKGSSDILIQKAKGAENILLLKAAKQHFPQTNLTVVTADSRLYVFVLNYDDACPDLNIKADHTAVVNNDILFSLDHENQKKIEQNAKLALSKSKKINGLKKARYEMKITVNGIFIHQDVIYFRMVLGNTSKINYDIDQLRFFIRDQKKSKRTASQEIEILPLYSTYSSSVIADKSEVSMVYAFSKFTIPENKYLTIELMEKNGGRHIEINVKNTDLTHLDILNGF</sequence>
<dbReference type="NCBIfam" id="TIGR03780">
    <property type="entry name" value="Bac_Flav_CT_N"/>
    <property type="match status" value="1"/>
</dbReference>
<name>A0ABS8M6I8_9FLAO</name>
<dbReference type="Pfam" id="PF13595">
    <property type="entry name" value="DUF4138"/>
    <property type="match status" value="1"/>
</dbReference>
<organism evidence="2 3">
    <name type="scientific">Flavobacterium lipolyticum</name>
    <dbReference type="NCBI Taxonomy" id="2893754"/>
    <lineage>
        <taxon>Bacteria</taxon>
        <taxon>Pseudomonadati</taxon>
        <taxon>Bacteroidota</taxon>
        <taxon>Flavobacteriia</taxon>
        <taxon>Flavobacteriales</taxon>
        <taxon>Flavobacteriaceae</taxon>
        <taxon>Flavobacterium</taxon>
    </lineage>
</organism>
<comment type="caution">
    <text evidence="2">The sequence shown here is derived from an EMBL/GenBank/DDBJ whole genome shotgun (WGS) entry which is preliminary data.</text>
</comment>
<dbReference type="EMBL" id="JAJJMN010000002">
    <property type="protein sequence ID" value="MCC9020443.1"/>
    <property type="molecule type" value="Genomic_DNA"/>
</dbReference>
<evidence type="ECO:0000256" key="1">
    <source>
        <dbReference type="SAM" id="SignalP"/>
    </source>
</evidence>
<feature type="chain" id="PRO_5046505059" evidence="1">
    <location>
        <begin position="22"/>
        <end position="282"/>
    </location>
</feature>
<reference evidence="2" key="1">
    <citation type="submission" date="2021-11" db="EMBL/GenBank/DDBJ databases">
        <title>Description of novel Flavobacterium species.</title>
        <authorList>
            <person name="Saticioglu I.B."/>
            <person name="Ay H."/>
            <person name="Altun S."/>
            <person name="Duman M."/>
        </authorList>
    </citation>
    <scope>NUCLEOTIDE SEQUENCE</scope>
    <source>
        <strain evidence="2">F-126</strain>
    </source>
</reference>
<gene>
    <name evidence="2" type="primary">traN</name>
    <name evidence="2" type="ORF">LNQ34_21980</name>
</gene>